<feature type="transmembrane region" description="Helical" evidence="9">
    <location>
        <begin position="12"/>
        <end position="34"/>
    </location>
</feature>
<dbReference type="AlphaFoldDB" id="A0A7J5B949"/>
<dbReference type="GO" id="GO:0016020">
    <property type="term" value="C:membrane"/>
    <property type="evidence" value="ECO:0007669"/>
    <property type="project" value="InterPro"/>
</dbReference>
<evidence type="ECO:0000256" key="4">
    <source>
        <dbReference type="ARBA" id="ARBA00022679"/>
    </source>
</evidence>
<sequence>MKTKALQITAAIPQLVLYGVLCIPMFTLFIGAVATGIGLLFAFLLGVVVFAVLGLTMYLLARFEEARAGWTFDLNIPHHEFRTSPRTDGWKFLHTLALQWADSRTWIGILHGSLVSLLGLITVFCLHWVATGIAWLFAPLQGSTYLLGNFWLGEQPSWVALLLGVGLILFGSALIVGLAIAHRALSKQLLVPSREAELRTEARTQSQHRQQAISAADIERARIERDLHDGVQPRLVAVGMTLGMARRKLDTDPERVGELIDEARESTMTAVAELRQLVRGFQPAVLQDRGLDAALSALIGRSVIPVDIQVNLPNRYSDRSEATMYFAVAEALANAAKHANATKIVARIHEENGYLFAHIEDNGRGGAHRSPGGGIDGVINRVTAVGGSYNFSSPEGGPTVIEVSVPCAL</sequence>
<keyword evidence="6 12" id="KW-0418">Kinase</keyword>
<dbReference type="Pfam" id="PF13796">
    <property type="entry name" value="Sensor"/>
    <property type="match status" value="1"/>
</dbReference>
<dbReference type="InterPro" id="IPR050482">
    <property type="entry name" value="Sensor_HK_TwoCompSys"/>
</dbReference>
<dbReference type="Pfam" id="PF07730">
    <property type="entry name" value="HisKA_3"/>
    <property type="match status" value="1"/>
</dbReference>
<feature type="transmembrane region" description="Helical" evidence="9">
    <location>
        <begin position="158"/>
        <end position="181"/>
    </location>
</feature>
<keyword evidence="4" id="KW-0808">Transferase</keyword>
<evidence type="ECO:0000256" key="2">
    <source>
        <dbReference type="ARBA" id="ARBA00012438"/>
    </source>
</evidence>
<organism evidence="12 13">
    <name type="scientific">Gulosibacter chungangensis</name>
    <dbReference type="NCBI Taxonomy" id="979746"/>
    <lineage>
        <taxon>Bacteria</taxon>
        <taxon>Bacillati</taxon>
        <taxon>Actinomycetota</taxon>
        <taxon>Actinomycetes</taxon>
        <taxon>Micrococcales</taxon>
        <taxon>Microbacteriaceae</taxon>
        <taxon>Gulosibacter</taxon>
    </lineage>
</organism>
<evidence type="ECO:0000313" key="13">
    <source>
        <dbReference type="Proteomes" id="UP000433493"/>
    </source>
</evidence>
<evidence type="ECO:0000256" key="9">
    <source>
        <dbReference type="SAM" id="Phobius"/>
    </source>
</evidence>
<keyword evidence="5" id="KW-0547">Nucleotide-binding</keyword>
<name>A0A7J5B949_9MICO</name>
<evidence type="ECO:0000259" key="10">
    <source>
        <dbReference type="Pfam" id="PF07730"/>
    </source>
</evidence>
<keyword evidence="9" id="KW-0812">Transmembrane</keyword>
<dbReference type="GO" id="GO:0005524">
    <property type="term" value="F:ATP binding"/>
    <property type="evidence" value="ECO:0007669"/>
    <property type="project" value="UniProtKB-KW"/>
</dbReference>
<dbReference type="EMBL" id="WBKB01000007">
    <property type="protein sequence ID" value="KAB1641946.1"/>
    <property type="molecule type" value="Genomic_DNA"/>
</dbReference>
<accession>A0A7J5B949</accession>
<keyword evidence="7" id="KW-0067">ATP-binding</keyword>
<dbReference type="GO" id="GO:0000155">
    <property type="term" value="F:phosphorelay sensor kinase activity"/>
    <property type="evidence" value="ECO:0007669"/>
    <property type="project" value="InterPro"/>
</dbReference>
<dbReference type="InterPro" id="IPR036890">
    <property type="entry name" value="HATPase_C_sf"/>
</dbReference>
<dbReference type="PANTHER" id="PTHR24421:SF10">
    <property type="entry name" value="NITRATE_NITRITE SENSOR PROTEIN NARQ"/>
    <property type="match status" value="1"/>
</dbReference>
<keyword evidence="9" id="KW-0472">Membrane</keyword>
<evidence type="ECO:0000256" key="8">
    <source>
        <dbReference type="ARBA" id="ARBA00023012"/>
    </source>
</evidence>
<comment type="caution">
    <text evidence="12">The sequence shown here is derived from an EMBL/GenBank/DDBJ whole genome shotgun (WGS) entry which is preliminary data.</text>
</comment>
<dbReference type="PANTHER" id="PTHR24421">
    <property type="entry name" value="NITRATE/NITRITE SENSOR PROTEIN NARX-RELATED"/>
    <property type="match status" value="1"/>
</dbReference>
<evidence type="ECO:0000313" key="12">
    <source>
        <dbReference type="EMBL" id="KAB1641946.1"/>
    </source>
</evidence>
<feature type="domain" description="Putative sensor" evidence="11">
    <location>
        <begin position="20"/>
        <end position="190"/>
    </location>
</feature>
<dbReference type="SUPFAM" id="SSF55874">
    <property type="entry name" value="ATPase domain of HSP90 chaperone/DNA topoisomerase II/histidine kinase"/>
    <property type="match status" value="1"/>
</dbReference>
<feature type="domain" description="Signal transduction histidine kinase subgroup 3 dimerisation and phosphoacceptor" evidence="10">
    <location>
        <begin position="219"/>
        <end position="286"/>
    </location>
</feature>
<keyword evidence="3" id="KW-0597">Phosphoprotein</keyword>
<keyword evidence="8" id="KW-0902">Two-component regulatory system</keyword>
<feature type="transmembrane region" description="Helical" evidence="9">
    <location>
        <begin position="40"/>
        <end position="61"/>
    </location>
</feature>
<evidence type="ECO:0000259" key="11">
    <source>
        <dbReference type="Pfam" id="PF13796"/>
    </source>
</evidence>
<evidence type="ECO:0000256" key="3">
    <source>
        <dbReference type="ARBA" id="ARBA00022553"/>
    </source>
</evidence>
<dbReference type="Proteomes" id="UP000433493">
    <property type="component" value="Unassembled WGS sequence"/>
</dbReference>
<dbReference type="Gene3D" id="1.20.5.1930">
    <property type="match status" value="1"/>
</dbReference>
<evidence type="ECO:0000256" key="1">
    <source>
        <dbReference type="ARBA" id="ARBA00000085"/>
    </source>
</evidence>
<evidence type="ECO:0000256" key="7">
    <source>
        <dbReference type="ARBA" id="ARBA00022840"/>
    </source>
</evidence>
<gene>
    <name evidence="12" type="ORF">F8O05_11550</name>
</gene>
<reference evidence="12 13" key="1">
    <citation type="submission" date="2019-09" db="EMBL/GenBank/DDBJ databases">
        <title>Phylogeny of genus Pseudoclavibacter and closely related genus.</title>
        <authorList>
            <person name="Li Y."/>
        </authorList>
    </citation>
    <scope>NUCLEOTIDE SEQUENCE [LARGE SCALE GENOMIC DNA]</scope>
    <source>
        <strain evidence="12 13">KCTC 13959</strain>
    </source>
</reference>
<evidence type="ECO:0000256" key="6">
    <source>
        <dbReference type="ARBA" id="ARBA00022777"/>
    </source>
</evidence>
<dbReference type="EC" id="2.7.13.3" evidence="2"/>
<dbReference type="InterPro" id="IPR025828">
    <property type="entry name" value="Put_sensor_dom"/>
</dbReference>
<comment type="catalytic activity">
    <reaction evidence="1">
        <text>ATP + protein L-histidine = ADP + protein N-phospho-L-histidine.</text>
        <dbReference type="EC" id="2.7.13.3"/>
    </reaction>
</comment>
<protein>
    <recommendedName>
        <fullName evidence="2">histidine kinase</fullName>
        <ecNumber evidence="2">2.7.13.3</ecNumber>
    </recommendedName>
</protein>
<evidence type="ECO:0000256" key="5">
    <source>
        <dbReference type="ARBA" id="ARBA00022741"/>
    </source>
</evidence>
<proteinExistence type="predicted"/>
<dbReference type="InterPro" id="IPR011712">
    <property type="entry name" value="Sig_transdc_His_kin_sub3_dim/P"/>
</dbReference>
<dbReference type="OrthoDB" id="5242012at2"/>
<keyword evidence="9" id="KW-1133">Transmembrane helix</keyword>
<dbReference type="RefSeq" id="WP_158052896.1">
    <property type="nucleotide sequence ID" value="NZ_WBKB01000007.1"/>
</dbReference>
<feature type="transmembrane region" description="Helical" evidence="9">
    <location>
        <begin position="114"/>
        <end position="138"/>
    </location>
</feature>
<dbReference type="Gene3D" id="3.30.565.10">
    <property type="entry name" value="Histidine kinase-like ATPase, C-terminal domain"/>
    <property type="match status" value="1"/>
</dbReference>
<dbReference type="GO" id="GO:0046983">
    <property type="term" value="F:protein dimerization activity"/>
    <property type="evidence" value="ECO:0007669"/>
    <property type="project" value="InterPro"/>
</dbReference>
<keyword evidence="13" id="KW-1185">Reference proteome</keyword>